<keyword evidence="3" id="KW-0859">Xylose metabolism</keyword>
<dbReference type="PANTHER" id="PTHR18964:SF149">
    <property type="entry name" value="BIFUNCTIONAL UDP-N-ACETYLGLUCOSAMINE 2-EPIMERASE_N-ACETYLMANNOSAMINE KINASE"/>
    <property type="match status" value="1"/>
</dbReference>
<dbReference type="GO" id="GO:0042732">
    <property type="term" value="P:D-xylose metabolic process"/>
    <property type="evidence" value="ECO:0007669"/>
    <property type="project" value="UniProtKB-KW"/>
</dbReference>
<comment type="similarity">
    <text evidence="2">Belongs to the ROK (NagC/XylR) family.</text>
</comment>
<dbReference type="Pfam" id="PF13412">
    <property type="entry name" value="HTH_24"/>
    <property type="match status" value="1"/>
</dbReference>
<gene>
    <name evidence="5" type="ORF">FB550_111211</name>
</gene>
<keyword evidence="6" id="KW-1185">Reference proteome</keyword>
<keyword evidence="5" id="KW-0808">Transferase</keyword>
<dbReference type="PANTHER" id="PTHR18964">
    <property type="entry name" value="ROK (REPRESSOR, ORF, KINASE) FAMILY"/>
    <property type="match status" value="1"/>
</dbReference>
<dbReference type="Pfam" id="PF00480">
    <property type="entry name" value="ROK"/>
    <property type="match status" value="1"/>
</dbReference>
<dbReference type="Gene3D" id="3.30.420.40">
    <property type="match status" value="2"/>
</dbReference>
<reference evidence="5 6" key="1">
    <citation type="submission" date="2019-06" db="EMBL/GenBank/DDBJ databases">
        <title>Sorghum-associated microbial communities from plants grown in Nebraska, USA.</title>
        <authorList>
            <person name="Schachtman D."/>
        </authorList>
    </citation>
    <scope>NUCLEOTIDE SEQUENCE [LARGE SCALE GENOMIC DNA]</scope>
    <source>
        <strain evidence="5 6">2482</strain>
    </source>
</reference>
<dbReference type="InterPro" id="IPR043129">
    <property type="entry name" value="ATPase_NBD"/>
</dbReference>
<dbReference type="InterPro" id="IPR036388">
    <property type="entry name" value="WH-like_DNA-bd_sf"/>
</dbReference>
<evidence type="ECO:0000313" key="6">
    <source>
        <dbReference type="Proteomes" id="UP000319671"/>
    </source>
</evidence>
<dbReference type="PROSITE" id="PS01125">
    <property type="entry name" value="ROK"/>
    <property type="match status" value="1"/>
</dbReference>
<dbReference type="EMBL" id="VIVN01000011">
    <property type="protein sequence ID" value="TWD96551.1"/>
    <property type="molecule type" value="Genomic_DNA"/>
</dbReference>
<dbReference type="Proteomes" id="UP000319671">
    <property type="component" value="Unassembled WGS sequence"/>
</dbReference>
<name>A0A561CZ85_9BACI</name>
<dbReference type="SUPFAM" id="SSF46785">
    <property type="entry name" value="Winged helix' DNA-binding domain"/>
    <property type="match status" value="1"/>
</dbReference>
<evidence type="ECO:0000256" key="3">
    <source>
        <dbReference type="ARBA" id="ARBA00022629"/>
    </source>
</evidence>
<comment type="caution">
    <text evidence="5">The sequence shown here is derived from an EMBL/GenBank/DDBJ whole genome shotgun (WGS) entry which is preliminary data.</text>
</comment>
<dbReference type="SUPFAM" id="SSF53067">
    <property type="entry name" value="Actin-like ATPase domain"/>
    <property type="match status" value="1"/>
</dbReference>
<accession>A0A561CZ85</accession>
<dbReference type="GO" id="GO:0016301">
    <property type="term" value="F:kinase activity"/>
    <property type="evidence" value="ECO:0007669"/>
    <property type="project" value="UniProtKB-KW"/>
</dbReference>
<dbReference type="RefSeq" id="WP_144567027.1">
    <property type="nucleotide sequence ID" value="NZ_VIVN01000011.1"/>
</dbReference>
<dbReference type="InterPro" id="IPR011991">
    <property type="entry name" value="ArsR-like_HTH"/>
</dbReference>
<evidence type="ECO:0000256" key="1">
    <source>
        <dbReference type="ARBA" id="ARBA00002486"/>
    </source>
</evidence>
<keyword evidence="5" id="KW-0418">Kinase</keyword>
<keyword evidence="3" id="KW-0119">Carbohydrate metabolism</keyword>
<dbReference type="InterPro" id="IPR049874">
    <property type="entry name" value="ROK_cs"/>
</dbReference>
<organism evidence="5 6">
    <name type="scientific">Neobacillus bataviensis</name>
    <dbReference type="NCBI Taxonomy" id="220685"/>
    <lineage>
        <taxon>Bacteria</taxon>
        <taxon>Bacillati</taxon>
        <taxon>Bacillota</taxon>
        <taxon>Bacilli</taxon>
        <taxon>Bacillales</taxon>
        <taxon>Bacillaceae</taxon>
        <taxon>Neobacillus</taxon>
    </lineage>
</organism>
<dbReference type="GO" id="GO:0003677">
    <property type="term" value="F:DNA binding"/>
    <property type="evidence" value="ECO:0007669"/>
    <property type="project" value="UniProtKB-KW"/>
</dbReference>
<evidence type="ECO:0000256" key="4">
    <source>
        <dbReference type="ARBA" id="ARBA00023125"/>
    </source>
</evidence>
<evidence type="ECO:0000313" key="5">
    <source>
        <dbReference type="EMBL" id="TWD96551.1"/>
    </source>
</evidence>
<keyword evidence="4" id="KW-0238">DNA-binding</keyword>
<dbReference type="InterPro" id="IPR000600">
    <property type="entry name" value="ROK"/>
</dbReference>
<dbReference type="CDD" id="cd00090">
    <property type="entry name" value="HTH_ARSR"/>
    <property type="match status" value="1"/>
</dbReference>
<evidence type="ECO:0000256" key="2">
    <source>
        <dbReference type="ARBA" id="ARBA00006479"/>
    </source>
</evidence>
<dbReference type="Gene3D" id="1.10.10.10">
    <property type="entry name" value="Winged helix-like DNA-binding domain superfamily/Winged helix DNA-binding domain"/>
    <property type="match status" value="1"/>
</dbReference>
<proteinExistence type="inferred from homology"/>
<sequence>MRRTGDLKLMQELNRSIILDTIRKHGPISRSDIAKLINISPTTVTSAVNELINEGVVREDGIGISNGGRKPVLLRFDPNTRYVIGVSISNSYIKISEMNLEGSIIRKEIHSTNYQQGEEIISLTLQIIEQFLQSKENLEGCEGVSIITPGIVDAGKGIVSYNTKLKLYDVPLKEMVEQQFGLPTYLDNDTNAFVLAENYFGSFGQYKDLVYITIGDGVGSGIMVNGKIIRGYKGSSGELGHTTIVKGGLKCECGNEGCLENYVNWPAIYSKIVTALMSRGKETIIKDQVGEDLNRITPAVFVRALNEGDSLCFQIMDEIVSHLSSGIINTIHLLNPEVIILSGEIVQENDLFVNLLKNYVSKQVIPILREEVNIQPTSLGADFEMLGAAAVILQEKYQFTI</sequence>
<dbReference type="AlphaFoldDB" id="A0A561CZ85"/>
<dbReference type="InterPro" id="IPR036390">
    <property type="entry name" value="WH_DNA-bd_sf"/>
</dbReference>
<comment type="function">
    <text evidence="1">Transcriptional repressor of xylose-utilizing enzymes.</text>
</comment>
<protein>
    <submittedName>
        <fullName evidence="5">Putative NBD/HSP70 family sugar kinase</fullName>
    </submittedName>
</protein>